<feature type="domain" description="Amine oxidase" evidence="8">
    <location>
        <begin position="63"/>
        <end position="528"/>
    </location>
</feature>
<dbReference type="Gene3D" id="3.50.50.60">
    <property type="entry name" value="FAD/NAD(P)-binding domain"/>
    <property type="match status" value="1"/>
</dbReference>
<keyword evidence="4" id="KW-0560">Oxidoreductase</keyword>
<dbReference type="OrthoDB" id="547090at2759"/>
<dbReference type="EC" id="1.4.3.4" evidence="3"/>
<dbReference type="SUPFAM" id="SSF54373">
    <property type="entry name" value="FAD-linked reductases, C-terminal domain"/>
    <property type="match status" value="1"/>
</dbReference>
<feature type="binding site" evidence="6">
    <location>
        <begin position="83"/>
        <end position="84"/>
    </location>
    <ligand>
        <name>FAD</name>
        <dbReference type="ChEBI" id="CHEBI:57692"/>
    </ligand>
</feature>
<evidence type="ECO:0000256" key="5">
    <source>
        <dbReference type="ARBA" id="ARBA00048448"/>
    </source>
</evidence>
<dbReference type="InterPro" id="IPR001613">
    <property type="entry name" value="Flavin_amine_oxidase"/>
</dbReference>
<dbReference type="InterPro" id="IPR050703">
    <property type="entry name" value="Flavin_MAO"/>
</dbReference>
<keyword evidence="7" id="KW-0732">Signal</keyword>
<proteinExistence type="inferred from homology"/>
<comment type="caution">
    <text evidence="9">The sequence shown here is derived from an EMBL/GenBank/DDBJ whole genome shotgun (WGS) entry which is preliminary data.</text>
</comment>
<name>A0A2P6TY03_CHLSO</name>
<feature type="binding site" evidence="6">
    <location>
        <position position="423"/>
    </location>
    <ligand>
        <name>substrate</name>
    </ligand>
</feature>
<evidence type="ECO:0000256" key="7">
    <source>
        <dbReference type="SAM" id="SignalP"/>
    </source>
</evidence>
<evidence type="ECO:0000313" key="10">
    <source>
        <dbReference type="Proteomes" id="UP000239899"/>
    </source>
</evidence>
<dbReference type="Proteomes" id="UP000239899">
    <property type="component" value="Unassembled WGS sequence"/>
</dbReference>
<dbReference type="InterPro" id="IPR002937">
    <property type="entry name" value="Amino_oxidase"/>
</dbReference>
<dbReference type="PANTHER" id="PTHR43563:SF1">
    <property type="entry name" value="AMINE OXIDASE [FLAVIN-CONTAINING] B"/>
    <property type="match status" value="1"/>
</dbReference>
<evidence type="ECO:0000259" key="8">
    <source>
        <dbReference type="Pfam" id="PF01593"/>
    </source>
</evidence>
<evidence type="ECO:0000313" key="9">
    <source>
        <dbReference type="EMBL" id="PRW58949.1"/>
    </source>
</evidence>
<gene>
    <name evidence="9" type="ORF">C2E21_2144</name>
</gene>
<organism evidence="9 10">
    <name type="scientific">Chlorella sorokiniana</name>
    <name type="common">Freshwater green alga</name>
    <dbReference type="NCBI Taxonomy" id="3076"/>
    <lineage>
        <taxon>Eukaryota</taxon>
        <taxon>Viridiplantae</taxon>
        <taxon>Chlorophyta</taxon>
        <taxon>core chlorophytes</taxon>
        <taxon>Trebouxiophyceae</taxon>
        <taxon>Chlorellales</taxon>
        <taxon>Chlorellaceae</taxon>
        <taxon>Chlorella clade</taxon>
        <taxon>Chlorella</taxon>
    </lineage>
</organism>
<dbReference type="STRING" id="3076.A0A2P6TY03"/>
<evidence type="ECO:0000256" key="1">
    <source>
        <dbReference type="ARBA" id="ARBA00001974"/>
    </source>
</evidence>
<dbReference type="Pfam" id="PF01593">
    <property type="entry name" value="Amino_oxidase"/>
    <property type="match status" value="1"/>
</dbReference>
<dbReference type="Gene3D" id="3.90.660.10">
    <property type="match status" value="1"/>
</dbReference>
<feature type="chain" id="PRO_5015111862" description="monoamine oxidase" evidence="7">
    <location>
        <begin position="24"/>
        <end position="537"/>
    </location>
</feature>
<keyword evidence="10" id="KW-1185">Reference proteome</keyword>
<dbReference type="EMBL" id="LHPG02000004">
    <property type="protein sequence ID" value="PRW58949.1"/>
    <property type="molecule type" value="Genomic_DNA"/>
</dbReference>
<protein>
    <recommendedName>
        <fullName evidence="3">monoamine oxidase</fullName>
        <ecNumber evidence="3">1.4.3.4</ecNumber>
    </recommendedName>
</protein>
<dbReference type="GO" id="GO:0097621">
    <property type="term" value="F:monoamine oxidase activity"/>
    <property type="evidence" value="ECO:0007669"/>
    <property type="project" value="UniProtKB-EC"/>
</dbReference>
<dbReference type="InterPro" id="IPR036188">
    <property type="entry name" value="FAD/NAD-bd_sf"/>
</dbReference>
<evidence type="ECO:0000256" key="2">
    <source>
        <dbReference type="ARBA" id="ARBA00005995"/>
    </source>
</evidence>
<dbReference type="SUPFAM" id="SSF51905">
    <property type="entry name" value="FAD/NAD(P)-binding domain"/>
    <property type="match status" value="1"/>
</dbReference>
<dbReference type="AlphaFoldDB" id="A0A2P6TY03"/>
<comment type="similarity">
    <text evidence="2">Belongs to the flavin monoamine oxidase family.</text>
</comment>
<reference evidence="9 10" key="1">
    <citation type="journal article" date="2018" name="Plant J.">
        <title>Genome sequences of Chlorella sorokiniana UTEX 1602 and Micractinium conductrix SAG 241.80: implications to maltose excretion by a green alga.</title>
        <authorList>
            <person name="Arriola M.B."/>
            <person name="Velmurugan N."/>
            <person name="Zhang Y."/>
            <person name="Plunkett M.H."/>
            <person name="Hondzo H."/>
            <person name="Barney B.M."/>
        </authorList>
    </citation>
    <scope>NUCLEOTIDE SEQUENCE [LARGE SCALE GENOMIC DNA]</scope>
    <source>
        <strain evidence="10">UTEX 1602</strain>
    </source>
</reference>
<comment type="cofactor">
    <cofactor evidence="1">
        <name>FAD</name>
        <dbReference type="ChEBI" id="CHEBI:57692"/>
    </cofactor>
</comment>
<evidence type="ECO:0000256" key="3">
    <source>
        <dbReference type="ARBA" id="ARBA00012804"/>
    </source>
</evidence>
<evidence type="ECO:0000256" key="6">
    <source>
        <dbReference type="PIRSR" id="PIRSR601613-1"/>
    </source>
</evidence>
<comment type="catalytic activity">
    <reaction evidence="5">
        <text>a secondary aliphatic amine + O2 + H2O = a primary amine + an aldehyde + H2O2</text>
        <dbReference type="Rhea" id="RHEA:26414"/>
        <dbReference type="ChEBI" id="CHEBI:15377"/>
        <dbReference type="ChEBI" id="CHEBI:15379"/>
        <dbReference type="ChEBI" id="CHEBI:16240"/>
        <dbReference type="ChEBI" id="CHEBI:17478"/>
        <dbReference type="ChEBI" id="CHEBI:58855"/>
        <dbReference type="ChEBI" id="CHEBI:65296"/>
        <dbReference type="EC" id="1.4.3.4"/>
    </reaction>
</comment>
<evidence type="ECO:0000256" key="4">
    <source>
        <dbReference type="ARBA" id="ARBA00023002"/>
    </source>
</evidence>
<dbReference type="Gene3D" id="1.10.405.10">
    <property type="entry name" value="Guanine Nucleotide Dissociation Inhibitor, domain 1"/>
    <property type="match status" value="1"/>
</dbReference>
<dbReference type="PRINTS" id="PR00757">
    <property type="entry name" value="AMINEOXDASEF"/>
</dbReference>
<sequence>MVSARRVSALALLVLMAAGFAAAAPIGRRALLAQDDPHGPDVIPQLDNPNRTSVDVVVVGGGFAGLVAARNLARQGIKVAVMEARATLGGRSDRNFMSTTNGTAIPCKGQSCVDDKWWYDLGGQWTGPPATQPRLMALAKEYGVKTYAAPQETGQYRFVLAGDTVDLPGEVLDDAKPTDEQKKRMTDAQIAALEEYQKASDALYKIVTDKVKKYLDAPWTAPDLEALDSITFKSWVEDQTGNGDAQQLMFWLYAEAAGGYDPSSISVFEMARLLATEIKGDSEAMLFYGAAAQFVGKLADDITKNGGQIFTSTPARHIDQQNGSVDVYSDDRVVTGKYVVVAVPPHLSGRITYTPPLPGRRAQLTQRMPMGTTVKCLAFYDSPFWRKGAQGGSVIALALKPGAAVSEVFDVSPPDGPGVLAGFLYNGAALDLTEEGPEAVQKAVLEAWSEFLGDTNINNPINFVYVNWPEEQWAGGAYNAYASPGMWKSWGPSFFAPVGRIYWAGTDYATSFLGFYEGAIQTAEAVANSLSGLLKSA</sequence>
<feature type="signal peptide" evidence="7">
    <location>
        <begin position="1"/>
        <end position="23"/>
    </location>
</feature>
<dbReference type="PANTHER" id="PTHR43563">
    <property type="entry name" value="AMINE OXIDASE"/>
    <property type="match status" value="1"/>
</dbReference>
<accession>A0A2P6TY03</accession>